<dbReference type="SMART" id="SM00473">
    <property type="entry name" value="PAN_AP"/>
    <property type="match status" value="3"/>
</dbReference>
<feature type="signal peptide" evidence="1">
    <location>
        <begin position="1"/>
        <end position="25"/>
    </location>
</feature>
<reference evidence="4" key="1">
    <citation type="submission" date="2022-11" db="UniProtKB">
        <authorList>
            <consortium name="WormBaseParasite"/>
        </authorList>
    </citation>
    <scope>IDENTIFICATION</scope>
</reference>
<dbReference type="AlphaFoldDB" id="A0A914C1R4"/>
<organism evidence="3 4">
    <name type="scientific">Acrobeloides nanus</name>
    <dbReference type="NCBI Taxonomy" id="290746"/>
    <lineage>
        <taxon>Eukaryota</taxon>
        <taxon>Metazoa</taxon>
        <taxon>Ecdysozoa</taxon>
        <taxon>Nematoda</taxon>
        <taxon>Chromadorea</taxon>
        <taxon>Rhabditida</taxon>
        <taxon>Tylenchina</taxon>
        <taxon>Cephalobomorpha</taxon>
        <taxon>Cephaloboidea</taxon>
        <taxon>Cephalobidae</taxon>
        <taxon>Acrobeloides</taxon>
    </lineage>
</organism>
<evidence type="ECO:0000313" key="4">
    <source>
        <dbReference type="WBParaSite" id="ACRNAN_Path_1534.g5983.t1"/>
    </source>
</evidence>
<feature type="domain" description="Apple" evidence="2">
    <location>
        <begin position="408"/>
        <end position="494"/>
    </location>
</feature>
<evidence type="ECO:0000259" key="2">
    <source>
        <dbReference type="PROSITE" id="PS50948"/>
    </source>
</evidence>
<dbReference type="PROSITE" id="PS50948">
    <property type="entry name" value="PAN"/>
    <property type="match status" value="3"/>
</dbReference>
<protein>
    <submittedName>
        <fullName evidence="4">Apple domain-containing protein</fullName>
    </submittedName>
</protein>
<dbReference type="PANTHER" id="PTHR47327:SF1">
    <property type="entry name" value="RE15579P"/>
    <property type="match status" value="1"/>
</dbReference>
<dbReference type="WBParaSite" id="ACRNAN_Path_1534.g5983.t1">
    <property type="protein sequence ID" value="ACRNAN_Path_1534.g5983.t1"/>
    <property type="gene ID" value="ACRNAN_Path_1534.g5983"/>
</dbReference>
<dbReference type="CDD" id="cd01099">
    <property type="entry name" value="PAN_AP_HGF"/>
    <property type="match status" value="2"/>
</dbReference>
<dbReference type="InterPro" id="IPR052774">
    <property type="entry name" value="Celegans_DevNeuronal_Protein"/>
</dbReference>
<dbReference type="Proteomes" id="UP000887540">
    <property type="component" value="Unplaced"/>
</dbReference>
<dbReference type="SUPFAM" id="SSF57414">
    <property type="entry name" value="Hairpin loop containing domain-like"/>
    <property type="match status" value="3"/>
</dbReference>
<feature type="domain" description="Apple" evidence="2">
    <location>
        <begin position="313"/>
        <end position="399"/>
    </location>
</feature>
<sequence length="619" mass="70103">MKFRARSFLISLLFWQLQLFIVCRAEEASKFAHDLFPLGRPIKKPFHISSYARDGVGKFKHEKEDIQGNDTTAERLGFSYKVPEEETQRDHVIPYGHATKKSRDHSHYGSSANSYAYSASRHEVDAIGHKDTTNNFISENDAHQVIAGIPDLSDPCFRRYANTIIVNAQPYERRSSISLINCKRRCLESQIGVYSCRSFVYDNINQVCDLFPHVGDQSPARLLRFQTRDYFEPTSAISCSISNFEAIIASTTTVFPPAAFPAEETTVSAAPSTVEEVFRDENSSVEQENTPTPFQPVPDFDLLIGTGVGPQSCKEDQIARFLKTQDFSLDGHDDLILENTSLDDCIRFCLNNFVNGSAFKCSSFDYSPNKCILSTEVAVPLGNGQLKQNVDIAYYEKVCVDEQLAKDCPIVYNRFPQKILVGFAETVIDAPTLQECFDNCLNSQKLYGFRCTSGMYYFEEAQLNCILNTEDRTTQSELFASENTDLVDYFETGCNRTSSNANRRFASYAQRSMAKSRDFIEPTKFASKISYKWTEWSSCNGNSPKQTRKKICENGKICGQEERVCPTHNNDLDPEQLLNAIRKAKCVMDKCCKIFNHCKVGIIQDSTTMRLEWCTNPCH</sequence>
<keyword evidence="1" id="KW-0732">Signal</keyword>
<dbReference type="Pfam" id="PF00024">
    <property type="entry name" value="PAN_1"/>
    <property type="match status" value="3"/>
</dbReference>
<dbReference type="Gene3D" id="3.50.4.10">
    <property type="entry name" value="Hepatocyte Growth Factor"/>
    <property type="match status" value="3"/>
</dbReference>
<dbReference type="PANTHER" id="PTHR47327">
    <property type="entry name" value="FI18240P1-RELATED"/>
    <property type="match status" value="1"/>
</dbReference>
<accession>A0A914C1R4</accession>
<keyword evidence="3" id="KW-1185">Reference proteome</keyword>
<evidence type="ECO:0000256" key="1">
    <source>
        <dbReference type="SAM" id="SignalP"/>
    </source>
</evidence>
<name>A0A914C1R4_9BILA</name>
<dbReference type="InterPro" id="IPR003609">
    <property type="entry name" value="Pan_app"/>
</dbReference>
<feature type="chain" id="PRO_5036907048" evidence="1">
    <location>
        <begin position="26"/>
        <end position="619"/>
    </location>
</feature>
<evidence type="ECO:0000313" key="3">
    <source>
        <dbReference type="Proteomes" id="UP000887540"/>
    </source>
</evidence>
<dbReference type="GO" id="GO:0009653">
    <property type="term" value="P:anatomical structure morphogenesis"/>
    <property type="evidence" value="ECO:0007669"/>
    <property type="project" value="TreeGrafter"/>
</dbReference>
<feature type="domain" description="Apple" evidence="2">
    <location>
        <begin position="156"/>
        <end position="235"/>
    </location>
</feature>
<proteinExistence type="predicted"/>